<keyword evidence="9" id="KW-1185">Reference proteome</keyword>
<dbReference type="InterPro" id="IPR013087">
    <property type="entry name" value="Znf_C2H2_type"/>
</dbReference>
<keyword evidence="4" id="KW-0862">Zinc</keyword>
<sequence>MPQQISMVKYQDVNSKCTYDINLKLHQNHRIENKRIYQAAVKDALFGDKGLPYMPTEPPASLSEEIVESDPLYVCKQCKDCFRFQNSFEDHKKRRSWILGFWCRNCFITVCTHITKTGSACPACIKKDMNKRWYLRRRGLTKYQKLGVIKVFYNQCQFCEHVKMHDLSAIDMGDLMLMPLSANMYESDWSPEVEIICEALMERSLLSRIHIMDWLKIHNLENNWWKLDKSNNNMITKLVEGYKGQELFKTFEKSTINESINVSSSDNFNDKDANKIADKNVSENEDNPCMSTDITFVDCGPTSQHFEPESSVSYVPKRQITGITKSAHNSMKSLTDVIKINNKHKITTYKDLHSFKSDMTNENTTIVKSGSSNKNFVIRQSSKNCVQQCKKAKPFVKKIVNNINKPSNPASVIEADINKILDNPIKIVISDKKVLPKILPKTNSNHLKQSQTSNNSFEISEILPKSRLGYLEQNKKSKRYNSKILNIQSSRNVSNKILPKINSDHLEQDLQTSINNNSKILSIESPQNVDITSIIDQLPSHLISNKKLVVIGQDSNNVIACDKNEVSTEKRLNTLVLDNSNDANTNMSQKNCNFINIKKQDKFVIKDGKKYLIKYQNNIKDTENPSNLRPIMNSMTKVIKQQTSEHNTSVSVSTNSSQAENIDIEQVSFSNNISTPSITTDLCLTPSPSPSESSNYSDWTYESYVRKNSIKRLQIAPPQLIMMQSSSGTTQKKYLFETISLVKKNEDIYMNVKVVDRISKEGFRDTCEVIPKYREQMIDEFDDLDSFELKERINHLQLVNEEMRKVLNFLSSNVLWEKSRSINTLQHILEKCLQKCNQDMTDKKNDDVILDEWESEISETDSHKCLSCNKLMKPKSYIPGFSKLSKDDDIYCSCYKLVCHECLSYQDNLSRFTAHQNYHKNCEPYVCPDCHSKFDSIRSLEVHTWTVCFHTLKKFVLSCKICEIDGFRDMESITRHIAIMHSTTRIACEECGKILSSYSEYLKHSTETHPFLQNRKPVRLVGCKLGNVIVRFENFMWYTEMHPAIRKLIWFKCPFCSLTTLENKHTTAILSNHLRNKHLHRLSEILSKEALVDIFGKKFFKTDVNPISENFVNSFTNETAKQTIIPRIVNARTISSEVFEHGTEDEISLWKYDDSHVAWSSRLEMKPSTMKKNIDDEQEIKSLPKIVSVKSMSNLKPFKLKETVVKTSTNAKEKSNSQFSQAEIVIDDKDDPLASENAKEVKLNDSISDNKEETEKTKEPDKTNNESISINTHNVCINSSTQSRKRILDPEFMTKPSIDGRIKVVDIKKICKPNIEPFVTSEPKSTPVLGDENTSHITSTLQPSAKIPQHLFESEKVCKSDNGSKNFRKKKFLSRSANKTKRRIAIHGTTGMQEINIDYLCHLCGEQINTSRSIVEAHFREKHSHEYKLAIITPRLTRIAPDFINGGYKQFINSRKRKADSALLMSKRKRRWTSKKHTETKDASTPVGLCVEQETAEDGEGNFKCKKCDQRCTDMSNLREHIAANHRLKGRYVICLECGENFVVTPSLQMHLKAFHGIEDPINYMNQNPSYALGVDGDSEAEGKTTVANQCYVCMAVFEDKAAVDKHLRVHGMAFLNRRRVEARNALKTPEKKAHIEEGNIAKNSPKEMLKQDKPAEIILEKLDVAI</sequence>
<dbReference type="PANTHER" id="PTHR24379:SF121">
    <property type="entry name" value="C2H2-TYPE DOMAIN-CONTAINING PROTEIN"/>
    <property type="match status" value="1"/>
</dbReference>
<dbReference type="SMART" id="SM00355">
    <property type="entry name" value="ZnF_C2H2"/>
    <property type="match status" value="10"/>
</dbReference>
<feature type="domain" description="C2H2-type" evidence="7">
    <location>
        <begin position="1533"/>
        <end position="1561"/>
    </location>
</feature>
<evidence type="ECO:0000256" key="4">
    <source>
        <dbReference type="ARBA" id="ARBA00022833"/>
    </source>
</evidence>
<gene>
    <name evidence="8" type="ORF">EAG_06227</name>
</gene>
<evidence type="ECO:0000256" key="6">
    <source>
        <dbReference type="SAM" id="MobiDB-lite"/>
    </source>
</evidence>
<dbReference type="OMA" id="VFYNQCQ"/>
<dbReference type="STRING" id="104421.E2A613"/>
<dbReference type="InParanoid" id="E2A613"/>
<keyword evidence="2" id="KW-0677">Repeat</keyword>
<evidence type="ECO:0000256" key="1">
    <source>
        <dbReference type="ARBA" id="ARBA00022723"/>
    </source>
</evidence>
<proteinExistence type="predicted"/>
<dbReference type="OrthoDB" id="8856548at2759"/>
<keyword evidence="1" id="KW-0479">Metal-binding</keyword>
<feature type="domain" description="C2H2-type" evidence="7">
    <location>
        <begin position="986"/>
        <end position="1009"/>
    </location>
</feature>
<dbReference type="EMBL" id="GL437108">
    <property type="protein sequence ID" value="EFN71072.1"/>
    <property type="molecule type" value="Genomic_DNA"/>
</dbReference>
<name>E2A613_CAMFO</name>
<feature type="region of interest" description="Disordered" evidence="6">
    <location>
        <begin position="1207"/>
        <end position="1273"/>
    </location>
</feature>
<dbReference type="GO" id="GO:0008270">
    <property type="term" value="F:zinc ion binding"/>
    <property type="evidence" value="ECO:0007669"/>
    <property type="project" value="UniProtKB-KW"/>
</dbReference>
<dbReference type="PROSITE" id="PS50157">
    <property type="entry name" value="ZINC_FINGER_C2H2_2"/>
    <property type="match status" value="3"/>
</dbReference>
<evidence type="ECO:0000256" key="2">
    <source>
        <dbReference type="ARBA" id="ARBA00022737"/>
    </source>
</evidence>
<organism evidence="9">
    <name type="scientific">Camponotus floridanus</name>
    <name type="common">Florida carpenter ant</name>
    <dbReference type="NCBI Taxonomy" id="104421"/>
    <lineage>
        <taxon>Eukaryota</taxon>
        <taxon>Metazoa</taxon>
        <taxon>Ecdysozoa</taxon>
        <taxon>Arthropoda</taxon>
        <taxon>Hexapoda</taxon>
        <taxon>Insecta</taxon>
        <taxon>Pterygota</taxon>
        <taxon>Neoptera</taxon>
        <taxon>Endopterygota</taxon>
        <taxon>Hymenoptera</taxon>
        <taxon>Apocrita</taxon>
        <taxon>Aculeata</taxon>
        <taxon>Formicoidea</taxon>
        <taxon>Formicidae</taxon>
        <taxon>Formicinae</taxon>
        <taxon>Camponotus</taxon>
    </lineage>
</organism>
<dbReference type="PROSITE" id="PS00028">
    <property type="entry name" value="ZINC_FINGER_C2H2_1"/>
    <property type="match status" value="4"/>
</dbReference>
<feature type="compositionally biased region" description="Polar residues" evidence="6">
    <location>
        <begin position="1207"/>
        <end position="1221"/>
    </location>
</feature>
<accession>E2A613</accession>
<protein>
    <submittedName>
        <fullName evidence="8">Zinc finger protein 687</fullName>
    </submittedName>
</protein>
<evidence type="ECO:0000256" key="5">
    <source>
        <dbReference type="PROSITE-ProRule" id="PRU00042"/>
    </source>
</evidence>
<reference evidence="8 9" key="1">
    <citation type="journal article" date="2010" name="Science">
        <title>Genomic comparison of the ants Camponotus floridanus and Harpegnathos saltator.</title>
        <authorList>
            <person name="Bonasio R."/>
            <person name="Zhang G."/>
            <person name="Ye C."/>
            <person name="Mutti N.S."/>
            <person name="Fang X."/>
            <person name="Qin N."/>
            <person name="Donahue G."/>
            <person name="Yang P."/>
            <person name="Li Q."/>
            <person name="Li C."/>
            <person name="Zhang P."/>
            <person name="Huang Z."/>
            <person name="Berger S.L."/>
            <person name="Reinberg D."/>
            <person name="Wang J."/>
            <person name="Liebig J."/>
        </authorList>
    </citation>
    <scope>NUCLEOTIDE SEQUENCE [LARGE SCALE GENOMIC DNA]</scope>
    <source>
        <strain evidence="9">C129</strain>
    </source>
</reference>
<evidence type="ECO:0000313" key="9">
    <source>
        <dbReference type="Proteomes" id="UP000000311"/>
    </source>
</evidence>
<feature type="domain" description="C2H2-type" evidence="7">
    <location>
        <begin position="925"/>
        <end position="955"/>
    </location>
</feature>
<dbReference type="InterPro" id="IPR036236">
    <property type="entry name" value="Znf_C2H2_sf"/>
</dbReference>
<dbReference type="Proteomes" id="UP000000311">
    <property type="component" value="Unassembled WGS sequence"/>
</dbReference>
<keyword evidence="3 5" id="KW-0863">Zinc-finger</keyword>
<dbReference type="SUPFAM" id="SSF57667">
    <property type="entry name" value="beta-beta-alpha zinc fingers"/>
    <property type="match status" value="1"/>
</dbReference>
<evidence type="ECO:0000259" key="7">
    <source>
        <dbReference type="PROSITE" id="PS50157"/>
    </source>
</evidence>
<dbReference type="PANTHER" id="PTHR24379">
    <property type="entry name" value="KRAB AND ZINC FINGER DOMAIN-CONTAINING"/>
    <property type="match status" value="1"/>
</dbReference>
<feature type="compositionally biased region" description="Basic and acidic residues" evidence="6">
    <location>
        <begin position="1237"/>
        <end position="1264"/>
    </location>
</feature>
<evidence type="ECO:0000256" key="3">
    <source>
        <dbReference type="ARBA" id="ARBA00022771"/>
    </source>
</evidence>
<dbReference type="Gene3D" id="3.30.160.60">
    <property type="entry name" value="Classic Zinc Finger"/>
    <property type="match status" value="2"/>
</dbReference>
<evidence type="ECO:0000313" key="8">
    <source>
        <dbReference type="EMBL" id="EFN71072.1"/>
    </source>
</evidence>